<feature type="transmembrane region" description="Helical" evidence="7">
    <location>
        <begin position="219"/>
        <end position="241"/>
    </location>
</feature>
<dbReference type="PANTHER" id="PTHR32243">
    <property type="entry name" value="MALTOSE TRANSPORT SYSTEM PERMEASE-RELATED"/>
    <property type="match status" value="1"/>
</dbReference>
<evidence type="ECO:0000256" key="3">
    <source>
        <dbReference type="ARBA" id="ARBA00022475"/>
    </source>
</evidence>
<feature type="region of interest" description="Disordered" evidence="8">
    <location>
        <begin position="1"/>
        <end position="21"/>
    </location>
</feature>
<accession>A0A2A9E1G4</accession>
<proteinExistence type="inferred from homology"/>
<evidence type="ECO:0000256" key="7">
    <source>
        <dbReference type="RuleBase" id="RU363032"/>
    </source>
</evidence>
<dbReference type="PROSITE" id="PS50928">
    <property type="entry name" value="ABC_TM1"/>
    <property type="match status" value="1"/>
</dbReference>
<dbReference type="EMBL" id="PDJE01000001">
    <property type="protein sequence ID" value="PFG32052.1"/>
    <property type="molecule type" value="Genomic_DNA"/>
</dbReference>
<name>A0A2A9E1G4_9MICO</name>
<evidence type="ECO:0000313" key="11">
    <source>
        <dbReference type="Proteomes" id="UP000221369"/>
    </source>
</evidence>
<dbReference type="Pfam" id="PF00528">
    <property type="entry name" value="BPD_transp_1"/>
    <property type="match status" value="1"/>
</dbReference>
<protein>
    <submittedName>
        <fullName evidence="10">Carbohydrate ABC transporter membrane protein 2 (CUT1 family)</fullName>
    </submittedName>
</protein>
<reference evidence="10 11" key="1">
    <citation type="submission" date="2017-10" db="EMBL/GenBank/DDBJ databases">
        <title>Sequencing the genomes of 1000 actinobacteria strains.</title>
        <authorList>
            <person name="Klenk H.-P."/>
        </authorList>
    </citation>
    <scope>NUCLEOTIDE SEQUENCE [LARGE SCALE GENOMIC DNA]</scope>
    <source>
        <strain evidence="10 11">DSM 21798</strain>
    </source>
</reference>
<dbReference type="CDD" id="cd06261">
    <property type="entry name" value="TM_PBP2"/>
    <property type="match status" value="1"/>
</dbReference>
<dbReference type="Gene3D" id="1.10.3720.10">
    <property type="entry name" value="MetI-like"/>
    <property type="match status" value="1"/>
</dbReference>
<keyword evidence="3" id="KW-1003">Cell membrane</keyword>
<dbReference type="GO" id="GO:0005886">
    <property type="term" value="C:plasma membrane"/>
    <property type="evidence" value="ECO:0007669"/>
    <property type="project" value="UniProtKB-SubCell"/>
</dbReference>
<organism evidence="10 11">
    <name type="scientific">Paramicrobacterium agarici</name>
    <dbReference type="NCBI Taxonomy" id="630514"/>
    <lineage>
        <taxon>Bacteria</taxon>
        <taxon>Bacillati</taxon>
        <taxon>Actinomycetota</taxon>
        <taxon>Actinomycetes</taxon>
        <taxon>Micrococcales</taxon>
        <taxon>Microbacteriaceae</taxon>
        <taxon>Paramicrobacterium</taxon>
    </lineage>
</organism>
<keyword evidence="6 7" id="KW-0472">Membrane</keyword>
<dbReference type="Proteomes" id="UP000221369">
    <property type="component" value="Unassembled WGS sequence"/>
</dbReference>
<evidence type="ECO:0000313" key="10">
    <source>
        <dbReference type="EMBL" id="PFG32052.1"/>
    </source>
</evidence>
<keyword evidence="4 7" id="KW-0812">Transmembrane</keyword>
<dbReference type="AlphaFoldDB" id="A0A2A9E1G4"/>
<comment type="subcellular location">
    <subcellularLocation>
        <location evidence="1 7">Cell membrane</location>
        <topology evidence="1 7">Multi-pass membrane protein</topology>
    </subcellularLocation>
</comment>
<evidence type="ECO:0000256" key="8">
    <source>
        <dbReference type="SAM" id="MobiDB-lite"/>
    </source>
</evidence>
<evidence type="ECO:0000256" key="5">
    <source>
        <dbReference type="ARBA" id="ARBA00022989"/>
    </source>
</evidence>
<dbReference type="RefSeq" id="WP_098408988.1">
    <property type="nucleotide sequence ID" value="NZ_PDJE01000001.1"/>
</dbReference>
<feature type="transmembrane region" description="Helical" evidence="7">
    <location>
        <begin position="278"/>
        <end position="299"/>
    </location>
</feature>
<comment type="caution">
    <text evidence="10">The sequence shown here is derived from an EMBL/GenBank/DDBJ whole genome shotgun (WGS) entry which is preliminary data.</text>
</comment>
<feature type="transmembrane region" description="Helical" evidence="7">
    <location>
        <begin position="107"/>
        <end position="131"/>
    </location>
</feature>
<evidence type="ECO:0000256" key="6">
    <source>
        <dbReference type="ARBA" id="ARBA00023136"/>
    </source>
</evidence>
<dbReference type="GO" id="GO:0055085">
    <property type="term" value="P:transmembrane transport"/>
    <property type="evidence" value="ECO:0007669"/>
    <property type="project" value="InterPro"/>
</dbReference>
<comment type="similarity">
    <text evidence="7">Belongs to the binding-protein-dependent transport system permease family.</text>
</comment>
<evidence type="ECO:0000256" key="1">
    <source>
        <dbReference type="ARBA" id="ARBA00004651"/>
    </source>
</evidence>
<dbReference type="InterPro" id="IPR000515">
    <property type="entry name" value="MetI-like"/>
</dbReference>
<sequence>MSVATRVETTDPGSAASDVRPPVLRRRSSTRELKRFSANALWGVVSIIVFVCSVFPVYWMLNTSFKPNSDVISPTPQWWPENFTLRNYITVLFEPARPDRANFPSAFVMSLAVTGLTLLICLVFAFVGAVAVSRFKFRGRRQYIIALLIIQMIPGEALMFTIFGMVDSWRLLNTVIGLTIVYLAGVLPFTIWMLRGFVAGVPADLEEAAMIDGCTRTQAFWKVTFPLLAPGLISTGVFAFIQAWNEFLMALIIMQSPGSYTLPIWLRAFQQATQSTNWAAIMAGSTLLALPVVIFFLFVQGRMTGGLVAGAVKG</sequence>
<dbReference type="PANTHER" id="PTHR32243:SF18">
    <property type="entry name" value="INNER MEMBRANE ABC TRANSPORTER PERMEASE PROTEIN YCJP"/>
    <property type="match status" value="1"/>
</dbReference>
<keyword evidence="2 7" id="KW-0813">Transport</keyword>
<evidence type="ECO:0000259" key="9">
    <source>
        <dbReference type="PROSITE" id="PS50928"/>
    </source>
</evidence>
<feature type="transmembrane region" description="Helical" evidence="7">
    <location>
        <begin position="36"/>
        <end position="61"/>
    </location>
</feature>
<feature type="transmembrane region" description="Helical" evidence="7">
    <location>
        <begin position="247"/>
        <end position="266"/>
    </location>
</feature>
<feature type="transmembrane region" description="Helical" evidence="7">
    <location>
        <begin position="143"/>
        <end position="163"/>
    </location>
</feature>
<keyword evidence="5 7" id="KW-1133">Transmembrane helix</keyword>
<keyword evidence="11" id="KW-1185">Reference proteome</keyword>
<gene>
    <name evidence="10" type="ORF">ATJ78_3036</name>
</gene>
<evidence type="ECO:0000256" key="4">
    <source>
        <dbReference type="ARBA" id="ARBA00022692"/>
    </source>
</evidence>
<dbReference type="SUPFAM" id="SSF161098">
    <property type="entry name" value="MetI-like"/>
    <property type="match status" value="1"/>
</dbReference>
<dbReference type="InterPro" id="IPR035906">
    <property type="entry name" value="MetI-like_sf"/>
</dbReference>
<feature type="domain" description="ABC transmembrane type-1" evidence="9">
    <location>
        <begin position="107"/>
        <end position="299"/>
    </location>
</feature>
<evidence type="ECO:0000256" key="2">
    <source>
        <dbReference type="ARBA" id="ARBA00022448"/>
    </source>
</evidence>
<feature type="transmembrane region" description="Helical" evidence="7">
    <location>
        <begin position="175"/>
        <end position="198"/>
    </location>
</feature>
<dbReference type="InterPro" id="IPR050901">
    <property type="entry name" value="BP-dep_ABC_trans_perm"/>
</dbReference>